<dbReference type="Proteomes" id="UP001472677">
    <property type="component" value="Unassembled WGS sequence"/>
</dbReference>
<protein>
    <submittedName>
        <fullName evidence="1">Uncharacterized protein</fullName>
    </submittedName>
</protein>
<organism evidence="1 2">
    <name type="scientific">Hibiscus sabdariffa</name>
    <name type="common">roselle</name>
    <dbReference type="NCBI Taxonomy" id="183260"/>
    <lineage>
        <taxon>Eukaryota</taxon>
        <taxon>Viridiplantae</taxon>
        <taxon>Streptophyta</taxon>
        <taxon>Embryophyta</taxon>
        <taxon>Tracheophyta</taxon>
        <taxon>Spermatophyta</taxon>
        <taxon>Magnoliopsida</taxon>
        <taxon>eudicotyledons</taxon>
        <taxon>Gunneridae</taxon>
        <taxon>Pentapetalae</taxon>
        <taxon>rosids</taxon>
        <taxon>malvids</taxon>
        <taxon>Malvales</taxon>
        <taxon>Malvaceae</taxon>
        <taxon>Malvoideae</taxon>
        <taxon>Hibiscus</taxon>
    </lineage>
</organism>
<accession>A0ABR2GDW8</accession>
<keyword evidence="2" id="KW-1185">Reference proteome</keyword>
<comment type="caution">
    <text evidence="1">The sequence shown here is derived from an EMBL/GenBank/DDBJ whole genome shotgun (WGS) entry which is preliminary data.</text>
</comment>
<sequence>MELRSKKGINFFSLEIEPKKENKGGRKVGRKTKKKMVRCWLVEWTIEHKRQATTLNLHQQSNSELDGKCLM</sequence>
<gene>
    <name evidence="1" type="ORF">V6N12_050950</name>
</gene>
<evidence type="ECO:0000313" key="1">
    <source>
        <dbReference type="EMBL" id="KAK8601108.1"/>
    </source>
</evidence>
<dbReference type="EMBL" id="JBBPBM010000001">
    <property type="protein sequence ID" value="KAK8601108.1"/>
    <property type="molecule type" value="Genomic_DNA"/>
</dbReference>
<evidence type="ECO:0000313" key="2">
    <source>
        <dbReference type="Proteomes" id="UP001472677"/>
    </source>
</evidence>
<reference evidence="1 2" key="1">
    <citation type="journal article" date="2024" name="G3 (Bethesda)">
        <title>Genome assembly of Hibiscus sabdariffa L. provides insights into metabolisms of medicinal natural products.</title>
        <authorList>
            <person name="Kim T."/>
        </authorList>
    </citation>
    <scope>NUCLEOTIDE SEQUENCE [LARGE SCALE GENOMIC DNA]</scope>
    <source>
        <strain evidence="1">TK-2024</strain>
        <tissue evidence="1">Old leaves</tissue>
    </source>
</reference>
<proteinExistence type="predicted"/>
<name>A0ABR2GDW8_9ROSI</name>